<keyword evidence="2" id="KW-0677">Repeat</keyword>
<dbReference type="SUPFAM" id="SSF56112">
    <property type="entry name" value="Protein kinase-like (PK-like)"/>
    <property type="match status" value="1"/>
</dbReference>
<sequence>MDAMNTDNTALQPGQRLGEYRLLRQIGKGGFSDVYEGEHLHTGQRVAVKVLHARLTDAEDIKSFIREARIMRLNHPHILQIFDFDVTAENIPIIIMQYAANGTLRQRYRPGTRVPLHDIVSSISQVASALQYAHDRRLIHRDVKPENMLLDEANNVLLSDFGIVTTAHSTRSTNIRDNMAGTISYMAPEQIEGKPSPASDQYALAITAYEWLCGRRPFQGTITEVITQQRVAPPPPPRDLVPDLPEAVEQVLLKALAKAPEERFSRIENFAQALAQAASSTGTLLISSSGSTPHFTEQPITTHPSIHTLPTERYPITPQPVPQKQSRRLFLLGGIGAAVIVGGGAAALWASNTLGQQARVQPTRTPLSPTPSPTQKATTQYPIPYSRHRDRVKSIAWLPDSKHIVSASNDKTVQVWDFNYKKTEERPITHRGGDAWMWAVSLSPDGKQIAAADFEGVIWIWKTEEETAPLRTIHTQPASWLRALAWSPDGRLLLAGGNDKQIRLWDPKTGKRERVYAEHKQEVFSAVWSPDGSLIASTGKEGSIRIWEARTGKTRHVFTGHKGPVECVSWSHDGTRLVTAGDDKTIKIWNASTGKVLRTITGHTGLVTSVAWSPDGTRIVSGSYDNSTRVWEASTGQKLANHYLAHTKPVLTVAWSPDGNYIASGGIDQLVYVWAAP</sequence>
<keyword evidence="1 5" id="KW-0853">WD repeat</keyword>
<dbReference type="InterPro" id="IPR015943">
    <property type="entry name" value="WD40/YVTN_repeat-like_dom_sf"/>
</dbReference>
<keyword evidence="8" id="KW-0812">Transmembrane</keyword>
<dbReference type="InterPro" id="IPR036322">
    <property type="entry name" value="WD40_repeat_dom_sf"/>
</dbReference>
<dbReference type="SMART" id="SM00220">
    <property type="entry name" value="S_TKc"/>
    <property type="match status" value="1"/>
</dbReference>
<dbReference type="PANTHER" id="PTHR19879:SF9">
    <property type="entry name" value="TRANSCRIPTION INITIATION FACTOR TFIID SUBUNIT 5"/>
    <property type="match status" value="1"/>
</dbReference>
<dbReference type="InterPro" id="IPR020472">
    <property type="entry name" value="WD40_PAC1"/>
</dbReference>
<feature type="domain" description="Protein kinase" evidence="9">
    <location>
        <begin position="20"/>
        <end position="275"/>
    </location>
</feature>
<evidence type="ECO:0000256" key="5">
    <source>
        <dbReference type="PROSITE-ProRule" id="PRU00221"/>
    </source>
</evidence>
<proteinExistence type="predicted"/>
<dbReference type="Pfam" id="PF00069">
    <property type="entry name" value="Pkinase"/>
    <property type="match status" value="1"/>
</dbReference>
<keyword evidence="8" id="KW-1133">Transmembrane helix</keyword>
<dbReference type="PRINTS" id="PR00319">
    <property type="entry name" value="GPROTEINB"/>
</dbReference>
<dbReference type="SMART" id="SM00320">
    <property type="entry name" value="WD40"/>
    <property type="match status" value="7"/>
</dbReference>
<dbReference type="PROSITE" id="PS50294">
    <property type="entry name" value="WD_REPEATS_REGION"/>
    <property type="match status" value="6"/>
</dbReference>
<dbReference type="InterPro" id="IPR001632">
    <property type="entry name" value="WD40_G-protein_beta-like"/>
</dbReference>
<keyword evidence="8" id="KW-0472">Membrane</keyword>
<evidence type="ECO:0000256" key="2">
    <source>
        <dbReference type="ARBA" id="ARBA00022737"/>
    </source>
</evidence>
<dbReference type="EMBL" id="QKUF01000002">
    <property type="protein sequence ID" value="PZW34396.1"/>
    <property type="molecule type" value="Genomic_DNA"/>
</dbReference>
<dbReference type="SUPFAM" id="SSF50978">
    <property type="entry name" value="WD40 repeat-like"/>
    <property type="match status" value="1"/>
</dbReference>
<evidence type="ECO:0000256" key="3">
    <source>
        <dbReference type="ARBA" id="ARBA00022741"/>
    </source>
</evidence>
<dbReference type="InterPro" id="IPR019775">
    <property type="entry name" value="WD40_repeat_CS"/>
</dbReference>
<dbReference type="PANTHER" id="PTHR19879">
    <property type="entry name" value="TRANSCRIPTION INITIATION FACTOR TFIID"/>
    <property type="match status" value="1"/>
</dbReference>
<gene>
    <name evidence="10" type="ORF">EI42_01233</name>
</gene>
<dbReference type="CDD" id="cd14014">
    <property type="entry name" value="STKc_PknB_like"/>
    <property type="match status" value="1"/>
</dbReference>
<keyword evidence="4 6" id="KW-0067">ATP-binding</keyword>
<dbReference type="PRINTS" id="PR00320">
    <property type="entry name" value="GPROTEINBRPT"/>
</dbReference>
<dbReference type="GO" id="GO:0005524">
    <property type="term" value="F:ATP binding"/>
    <property type="evidence" value="ECO:0007669"/>
    <property type="project" value="UniProtKB-UniRule"/>
</dbReference>
<keyword evidence="3 6" id="KW-0547">Nucleotide-binding</keyword>
<dbReference type="Proteomes" id="UP000248806">
    <property type="component" value="Unassembled WGS sequence"/>
</dbReference>
<feature type="transmembrane region" description="Helical" evidence="8">
    <location>
        <begin position="329"/>
        <end position="350"/>
    </location>
</feature>
<evidence type="ECO:0000259" key="9">
    <source>
        <dbReference type="PROSITE" id="PS50011"/>
    </source>
</evidence>
<dbReference type="PROSITE" id="PS50082">
    <property type="entry name" value="WD_REPEATS_2"/>
    <property type="match status" value="6"/>
</dbReference>
<evidence type="ECO:0000256" key="7">
    <source>
        <dbReference type="SAM" id="MobiDB-lite"/>
    </source>
</evidence>
<dbReference type="InterPro" id="IPR017441">
    <property type="entry name" value="Protein_kinase_ATP_BS"/>
</dbReference>
<dbReference type="GO" id="GO:0004672">
    <property type="term" value="F:protein kinase activity"/>
    <property type="evidence" value="ECO:0007669"/>
    <property type="project" value="InterPro"/>
</dbReference>
<evidence type="ECO:0000256" key="1">
    <source>
        <dbReference type="ARBA" id="ARBA00022574"/>
    </source>
</evidence>
<feature type="repeat" description="WD" evidence="5">
    <location>
        <begin position="558"/>
        <end position="599"/>
    </location>
</feature>
<dbReference type="PROSITE" id="PS00108">
    <property type="entry name" value="PROTEIN_KINASE_ST"/>
    <property type="match status" value="1"/>
</dbReference>
<feature type="region of interest" description="Disordered" evidence="7">
    <location>
        <begin position="360"/>
        <end position="380"/>
    </location>
</feature>
<comment type="caution">
    <text evidence="10">The sequence shown here is derived from an EMBL/GenBank/DDBJ whole genome shotgun (WGS) entry which is preliminary data.</text>
</comment>
<dbReference type="InterPro" id="IPR000719">
    <property type="entry name" value="Prot_kinase_dom"/>
</dbReference>
<dbReference type="PROSITE" id="PS50011">
    <property type="entry name" value="PROTEIN_KINASE_DOM"/>
    <property type="match status" value="1"/>
</dbReference>
<evidence type="ECO:0000256" key="4">
    <source>
        <dbReference type="ARBA" id="ARBA00022840"/>
    </source>
</evidence>
<feature type="repeat" description="WD" evidence="5">
    <location>
        <begin position="385"/>
        <end position="426"/>
    </location>
</feature>
<dbReference type="Pfam" id="PF00400">
    <property type="entry name" value="WD40"/>
    <property type="match status" value="7"/>
</dbReference>
<organism evidence="10 11">
    <name type="scientific">Thermosporothrix hazakensis</name>
    <dbReference type="NCBI Taxonomy" id="644383"/>
    <lineage>
        <taxon>Bacteria</taxon>
        <taxon>Bacillati</taxon>
        <taxon>Chloroflexota</taxon>
        <taxon>Ktedonobacteria</taxon>
        <taxon>Ktedonobacterales</taxon>
        <taxon>Thermosporotrichaceae</taxon>
        <taxon>Thermosporothrix</taxon>
    </lineage>
</organism>
<evidence type="ECO:0000256" key="6">
    <source>
        <dbReference type="PROSITE-ProRule" id="PRU10141"/>
    </source>
</evidence>
<feature type="binding site" evidence="6">
    <location>
        <position position="49"/>
    </location>
    <ligand>
        <name>ATP</name>
        <dbReference type="ChEBI" id="CHEBI:30616"/>
    </ligand>
</feature>
<dbReference type="AlphaFoldDB" id="A0A326UAW4"/>
<evidence type="ECO:0000313" key="11">
    <source>
        <dbReference type="Proteomes" id="UP000248806"/>
    </source>
</evidence>
<protein>
    <submittedName>
        <fullName evidence="10">WD40 repeat protein</fullName>
    </submittedName>
</protein>
<evidence type="ECO:0000256" key="8">
    <source>
        <dbReference type="SAM" id="Phobius"/>
    </source>
</evidence>
<dbReference type="PROSITE" id="PS00107">
    <property type="entry name" value="PROTEIN_KINASE_ATP"/>
    <property type="match status" value="1"/>
</dbReference>
<reference evidence="10 11" key="1">
    <citation type="submission" date="2018-06" db="EMBL/GenBank/DDBJ databases">
        <title>Genomic Encyclopedia of Archaeal and Bacterial Type Strains, Phase II (KMG-II): from individual species to whole genera.</title>
        <authorList>
            <person name="Goeker M."/>
        </authorList>
    </citation>
    <scope>NUCLEOTIDE SEQUENCE [LARGE SCALE GENOMIC DNA]</scope>
    <source>
        <strain evidence="10 11">ATCC BAA-1881</strain>
    </source>
</reference>
<dbReference type="InterPro" id="IPR001680">
    <property type="entry name" value="WD40_rpt"/>
</dbReference>
<feature type="repeat" description="WD" evidence="5">
    <location>
        <begin position="516"/>
        <end position="557"/>
    </location>
</feature>
<dbReference type="InterPro" id="IPR011009">
    <property type="entry name" value="Kinase-like_dom_sf"/>
</dbReference>
<dbReference type="CDD" id="cd00200">
    <property type="entry name" value="WD40"/>
    <property type="match status" value="1"/>
</dbReference>
<evidence type="ECO:0000313" key="10">
    <source>
        <dbReference type="EMBL" id="PZW34396.1"/>
    </source>
</evidence>
<name>A0A326UAW4_THEHA</name>
<dbReference type="Gene3D" id="1.10.510.10">
    <property type="entry name" value="Transferase(Phosphotransferase) domain 1"/>
    <property type="match status" value="1"/>
</dbReference>
<feature type="repeat" description="WD" evidence="5">
    <location>
        <begin position="481"/>
        <end position="515"/>
    </location>
</feature>
<keyword evidence="11" id="KW-1185">Reference proteome</keyword>
<feature type="repeat" description="WD" evidence="5">
    <location>
        <begin position="643"/>
        <end position="677"/>
    </location>
</feature>
<dbReference type="PROSITE" id="PS00678">
    <property type="entry name" value="WD_REPEATS_1"/>
    <property type="match status" value="3"/>
</dbReference>
<dbReference type="OrthoDB" id="9788659at2"/>
<feature type="repeat" description="WD" evidence="5">
    <location>
        <begin position="600"/>
        <end position="641"/>
    </location>
</feature>
<dbReference type="Gene3D" id="2.130.10.10">
    <property type="entry name" value="YVTN repeat-like/Quinoprotein amine dehydrogenase"/>
    <property type="match status" value="3"/>
</dbReference>
<dbReference type="InterPro" id="IPR008271">
    <property type="entry name" value="Ser/Thr_kinase_AS"/>
</dbReference>
<accession>A0A326UAW4</accession>